<gene>
    <name evidence="2" type="ORF">S01H1_19284</name>
</gene>
<name>X0THW2_9ZZZZ</name>
<proteinExistence type="predicted"/>
<feature type="non-terminal residue" evidence="2">
    <location>
        <position position="278"/>
    </location>
</feature>
<feature type="region of interest" description="Disordered" evidence="1">
    <location>
        <begin position="247"/>
        <end position="266"/>
    </location>
</feature>
<feature type="compositionally biased region" description="Acidic residues" evidence="1">
    <location>
        <begin position="252"/>
        <end position="261"/>
    </location>
</feature>
<protein>
    <submittedName>
        <fullName evidence="2">Uncharacterized protein</fullName>
    </submittedName>
</protein>
<evidence type="ECO:0000313" key="2">
    <source>
        <dbReference type="EMBL" id="GAF93118.1"/>
    </source>
</evidence>
<evidence type="ECO:0000256" key="1">
    <source>
        <dbReference type="SAM" id="MobiDB-lite"/>
    </source>
</evidence>
<accession>X0THW2</accession>
<dbReference type="EMBL" id="BARS01010397">
    <property type="protein sequence ID" value="GAF93118.1"/>
    <property type="molecule type" value="Genomic_DNA"/>
</dbReference>
<reference evidence="2" key="1">
    <citation type="journal article" date="2014" name="Front. Microbiol.">
        <title>High frequency of phylogenetically diverse reductive dehalogenase-homologous genes in deep subseafloor sedimentary metagenomes.</title>
        <authorList>
            <person name="Kawai M."/>
            <person name="Futagami T."/>
            <person name="Toyoda A."/>
            <person name="Takaki Y."/>
            <person name="Nishi S."/>
            <person name="Hori S."/>
            <person name="Arai W."/>
            <person name="Tsubouchi T."/>
            <person name="Morono Y."/>
            <person name="Uchiyama I."/>
            <person name="Ito T."/>
            <person name="Fujiyama A."/>
            <person name="Inagaki F."/>
            <person name="Takami H."/>
        </authorList>
    </citation>
    <scope>NUCLEOTIDE SEQUENCE</scope>
    <source>
        <strain evidence="2">Expedition CK06-06</strain>
    </source>
</reference>
<dbReference type="AlphaFoldDB" id="X0THW2"/>
<comment type="caution">
    <text evidence="2">The sequence shown here is derived from an EMBL/GenBank/DDBJ whole genome shotgun (WGS) entry which is preliminary data.</text>
</comment>
<sequence>MDKIKKYRVKLVSGRVIGPFILGQLEGLFEKKRIKGDEECQLFPDGDWRPIKEYSELSKFYEDLEKKDPDSGELVFETSGESFAASVADKEKKVKKINLVEKYRQKKAQERKSASDVEKIDKTIVARNGKFVFDLPAESATKDSQTSIVKEEDPSDKTIINVGLSNMQIEDEEEEFIAIPTKTVAELAAEKKDRHDEELKQVAQQKLKREADAQDAHTVFLNLEELERAKESDIDERVILEEQVAEARAEINNDDDEEEEENSSRKGMRPIILFAFIA</sequence>
<organism evidence="2">
    <name type="scientific">marine sediment metagenome</name>
    <dbReference type="NCBI Taxonomy" id="412755"/>
    <lineage>
        <taxon>unclassified sequences</taxon>
        <taxon>metagenomes</taxon>
        <taxon>ecological metagenomes</taxon>
    </lineage>
</organism>